<evidence type="ECO:0000259" key="1">
    <source>
        <dbReference type="PROSITE" id="PS50075"/>
    </source>
</evidence>
<dbReference type="OrthoDB" id="2625323at2"/>
<dbReference type="InterPro" id="IPR036736">
    <property type="entry name" value="ACP-like_sf"/>
</dbReference>
<reference evidence="3" key="1">
    <citation type="submission" date="2017-12" db="EMBL/GenBank/DDBJ databases">
        <title>Draft genome sequence of Telmatospirillum siberiense 26-4b1T, an acidotolerant peatland alphaproteobacterium potentially involved in sulfur cycling.</title>
        <authorList>
            <person name="Hausmann B."/>
            <person name="Pjevac P."/>
            <person name="Schreck K."/>
            <person name="Herbold C.W."/>
            <person name="Daims H."/>
            <person name="Wagner M."/>
            <person name="Pester M."/>
            <person name="Loy A."/>
        </authorList>
    </citation>
    <scope>NUCLEOTIDE SEQUENCE [LARGE SCALE GENOMIC DNA]</scope>
    <source>
        <strain evidence="3">26-4b1</strain>
    </source>
</reference>
<feature type="domain" description="Carrier" evidence="1">
    <location>
        <begin position="1"/>
        <end position="81"/>
    </location>
</feature>
<sequence length="88" mass="9628">MQRESIVKVVGAVIGKVVSRDIGDASENTALFDDINLDSTSILEVLLGLEDEFRIEIDPDDLDMDSFRTIGSLADYVEARRPLSLGGE</sequence>
<dbReference type="Pfam" id="PF00550">
    <property type="entry name" value="PP-binding"/>
    <property type="match status" value="1"/>
</dbReference>
<evidence type="ECO:0000313" key="3">
    <source>
        <dbReference type="Proteomes" id="UP000233293"/>
    </source>
</evidence>
<proteinExistence type="predicted"/>
<dbReference type="PROSITE" id="PS50075">
    <property type="entry name" value="CARRIER"/>
    <property type="match status" value="1"/>
</dbReference>
<dbReference type="Proteomes" id="UP000233293">
    <property type="component" value="Unassembled WGS sequence"/>
</dbReference>
<keyword evidence="3" id="KW-1185">Reference proteome</keyword>
<dbReference type="SUPFAM" id="SSF47336">
    <property type="entry name" value="ACP-like"/>
    <property type="match status" value="1"/>
</dbReference>
<organism evidence="2 3">
    <name type="scientific">Telmatospirillum siberiense</name>
    <dbReference type="NCBI Taxonomy" id="382514"/>
    <lineage>
        <taxon>Bacteria</taxon>
        <taxon>Pseudomonadati</taxon>
        <taxon>Pseudomonadota</taxon>
        <taxon>Alphaproteobacteria</taxon>
        <taxon>Rhodospirillales</taxon>
        <taxon>Rhodospirillaceae</taxon>
        <taxon>Telmatospirillum</taxon>
    </lineage>
</organism>
<gene>
    <name evidence="2" type="ORF">CWS72_23510</name>
</gene>
<protein>
    <submittedName>
        <fullName evidence="2">Acyl carrier protein</fullName>
    </submittedName>
</protein>
<dbReference type="InterPro" id="IPR009081">
    <property type="entry name" value="PP-bd_ACP"/>
</dbReference>
<dbReference type="Gene3D" id="1.10.1200.10">
    <property type="entry name" value="ACP-like"/>
    <property type="match status" value="1"/>
</dbReference>
<evidence type="ECO:0000313" key="2">
    <source>
        <dbReference type="EMBL" id="PKU22085.1"/>
    </source>
</evidence>
<comment type="caution">
    <text evidence="2">The sequence shown here is derived from an EMBL/GenBank/DDBJ whole genome shotgun (WGS) entry which is preliminary data.</text>
</comment>
<accession>A0A2N3PNV9</accession>
<dbReference type="RefSeq" id="WP_101253089.1">
    <property type="nucleotide sequence ID" value="NZ_PIUM01000038.1"/>
</dbReference>
<name>A0A2N3PNV9_9PROT</name>
<dbReference type="EMBL" id="PIUM01000038">
    <property type="protein sequence ID" value="PKU22085.1"/>
    <property type="molecule type" value="Genomic_DNA"/>
</dbReference>
<dbReference type="AlphaFoldDB" id="A0A2N3PNV9"/>